<keyword evidence="3" id="KW-1185">Reference proteome</keyword>
<accession>A0A670XS44</accession>
<dbReference type="PANTHER" id="PTHR35156:SF1">
    <property type="entry name" value="TESTIS-EXPRESSED PROTEIN 52"/>
    <property type="match status" value="1"/>
</dbReference>
<dbReference type="OMA" id="QHTWGFH"/>
<dbReference type="Ensembl" id="ENSPTXT00000001569.1">
    <property type="protein sequence ID" value="ENSPTXP00000001528.1"/>
    <property type="gene ID" value="ENSPTXG00000001244.1"/>
</dbReference>
<dbReference type="InterPro" id="IPR029206">
    <property type="entry name" value="DUF4532"/>
</dbReference>
<name>A0A670XS44_PSETE</name>
<dbReference type="PANTHER" id="PTHR35156">
    <property type="entry name" value="TESTIS-EXPRESSED PROTEIN 52"/>
    <property type="match status" value="1"/>
</dbReference>
<dbReference type="Proteomes" id="UP000472273">
    <property type="component" value="Unplaced"/>
</dbReference>
<evidence type="ECO:0000313" key="3">
    <source>
        <dbReference type="Proteomes" id="UP000472273"/>
    </source>
</evidence>
<proteinExistence type="predicted"/>
<reference evidence="2" key="2">
    <citation type="submission" date="2025-09" db="UniProtKB">
        <authorList>
            <consortium name="Ensembl"/>
        </authorList>
    </citation>
    <scope>IDENTIFICATION</scope>
</reference>
<evidence type="ECO:0000256" key="1">
    <source>
        <dbReference type="SAM" id="MobiDB-lite"/>
    </source>
</evidence>
<sequence length="316" mass="36523">PATSHPVTSLRQRSFRSAQTRTAAPRELTYLIQPTRARPQKPTRWFPRMPSPERKYIPWPGFSPRPYHKLATQKPPYTDSKIKVCQKIRCPLEEAVLWHIWGYHTWLDVGRLPPVYRSRPDKPFDSNTWRWITAPRKPSLTEPPVPPPSLLAGNTYTKFIEGEGLFVDLRHKKRVMGLTQKEMNKCEQLKFRSECRAPPLDAHGNIMPPEMLRRYKHPLSGRTLASICVALQPVVPSSPECWNYPCPSFQPHYQDSAVKFALKNSGPLYKEVVDKYQELVLKEDPGLPALHPRARGEERRREQVGYGREKGPDSLH</sequence>
<protein>
    <recommendedName>
        <fullName evidence="4">Testis expressed 52</fullName>
    </recommendedName>
</protein>
<dbReference type="GeneTree" id="ENSGT00390000006066"/>
<evidence type="ECO:0008006" key="4">
    <source>
        <dbReference type="Google" id="ProtNLM"/>
    </source>
</evidence>
<feature type="compositionally biased region" description="Basic and acidic residues" evidence="1">
    <location>
        <begin position="294"/>
        <end position="316"/>
    </location>
</feature>
<organism evidence="2 3">
    <name type="scientific">Pseudonaja textilis</name>
    <name type="common">Eastern brown snake</name>
    <dbReference type="NCBI Taxonomy" id="8673"/>
    <lineage>
        <taxon>Eukaryota</taxon>
        <taxon>Metazoa</taxon>
        <taxon>Chordata</taxon>
        <taxon>Craniata</taxon>
        <taxon>Vertebrata</taxon>
        <taxon>Euteleostomi</taxon>
        <taxon>Lepidosauria</taxon>
        <taxon>Squamata</taxon>
        <taxon>Bifurcata</taxon>
        <taxon>Unidentata</taxon>
        <taxon>Episquamata</taxon>
        <taxon>Toxicofera</taxon>
        <taxon>Serpentes</taxon>
        <taxon>Colubroidea</taxon>
        <taxon>Elapidae</taxon>
        <taxon>Hydrophiinae</taxon>
        <taxon>Pseudonaja</taxon>
    </lineage>
</organism>
<reference evidence="2" key="1">
    <citation type="submission" date="2025-08" db="UniProtKB">
        <authorList>
            <consortium name="Ensembl"/>
        </authorList>
    </citation>
    <scope>IDENTIFICATION</scope>
</reference>
<feature type="region of interest" description="Disordered" evidence="1">
    <location>
        <begin position="284"/>
        <end position="316"/>
    </location>
</feature>
<dbReference type="AlphaFoldDB" id="A0A670XS44"/>
<feature type="region of interest" description="Disordered" evidence="1">
    <location>
        <begin position="1"/>
        <end position="21"/>
    </location>
</feature>
<dbReference type="Pfam" id="PF15046">
    <property type="entry name" value="DUF4532"/>
    <property type="match status" value="1"/>
</dbReference>
<evidence type="ECO:0000313" key="2">
    <source>
        <dbReference type="Ensembl" id="ENSPTXP00000001528.1"/>
    </source>
</evidence>